<dbReference type="PIRSF" id="PIRSF029347">
    <property type="entry name" value="RecF"/>
    <property type="match status" value="1"/>
</dbReference>
<dbReference type="InterPro" id="IPR027417">
    <property type="entry name" value="P-loop_NTPase"/>
</dbReference>
<name>A0A1Y0ILK0_9BACL</name>
<dbReference type="Gene3D" id="3.40.50.300">
    <property type="entry name" value="P-loop containing nucleotide triphosphate hydrolases"/>
    <property type="match status" value="2"/>
</dbReference>
<dbReference type="GO" id="GO:0005524">
    <property type="term" value="F:ATP binding"/>
    <property type="evidence" value="ECO:0007669"/>
    <property type="project" value="InterPro"/>
</dbReference>
<dbReference type="Pfam" id="PF13304">
    <property type="entry name" value="AAA_21"/>
    <property type="match status" value="1"/>
</dbReference>
<proteinExistence type="predicted"/>
<dbReference type="EMBL" id="CP021434">
    <property type="protein sequence ID" value="ARU61398.1"/>
    <property type="molecule type" value="Genomic_DNA"/>
</dbReference>
<dbReference type="PANTHER" id="PTHR40396:SF1">
    <property type="entry name" value="ATPASE AAA-TYPE CORE DOMAIN-CONTAINING PROTEIN"/>
    <property type="match status" value="1"/>
</dbReference>
<dbReference type="InterPro" id="IPR041685">
    <property type="entry name" value="AAA_GajA/Old/RecF-like"/>
</dbReference>
<dbReference type="GO" id="GO:0016887">
    <property type="term" value="F:ATP hydrolysis activity"/>
    <property type="evidence" value="ECO:0007669"/>
    <property type="project" value="InterPro"/>
</dbReference>
<dbReference type="InterPro" id="IPR003959">
    <property type="entry name" value="ATPase_AAA_core"/>
</dbReference>
<dbReference type="PANTHER" id="PTHR40396">
    <property type="entry name" value="ATPASE-LIKE PROTEIN"/>
    <property type="match status" value="1"/>
</dbReference>
<evidence type="ECO:0000313" key="3">
    <source>
        <dbReference type="EMBL" id="ARU61398.1"/>
    </source>
</evidence>
<dbReference type="SUPFAM" id="SSF52540">
    <property type="entry name" value="P-loop containing nucleoside triphosphate hydrolases"/>
    <property type="match status" value="1"/>
</dbReference>
<reference evidence="4" key="1">
    <citation type="submission" date="2017-05" db="EMBL/GenBank/DDBJ databases">
        <authorList>
            <person name="Sung H."/>
        </authorList>
    </citation>
    <scope>NUCLEOTIDE SEQUENCE [LARGE SCALE GENOMIC DNA]</scope>
    <source>
        <strain evidence="4">AR23208</strain>
    </source>
</reference>
<organism evidence="3 4">
    <name type="scientific">Tumebacillus avium</name>
    <dbReference type="NCBI Taxonomy" id="1903704"/>
    <lineage>
        <taxon>Bacteria</taxon>
        <taxon>Bacillati</taxon>
        <taxon>Bacillota</taxon>
        <taxon>Bacilli</taxon>
        <taxon>Bacillales</taxon>
        <taxon>Alicyclobacillaceae</taxon>
        <taxon>Tumebacillus</taxon>
    </lineage>
</organism>
<gene>
    <name evidence="3" type="ORF">CBW65_10585</name>
</gene>
<evidence type="ECO:0000259" key="1">
    <source>
        <dbReference type="Pfam" id="PF13175"/>
    </source>
</evidence>
<dbReference type="RefSeq" id="WP_087456778.1">
    <property type="nucleotide sequence ID" value="NZ_CP021434.1"/>
</dbReference>
<evidence type="ECO:0000259" key="2">
    <source>
        <dbReference type="Pfam" id="PF13304"/>
    </source>
</evidence>
<dbReference type="KEGG" id="tum:CBW65_10585"/>
<accession>A0A1Y0ILK0</accession>
<protein>
    <submittedName>
        <fullName evidence="3">Uncharacterized protein</fullName>
    </submittedName>
</protein>
<keyword evidence="4" id="KW-1185">Reference proteome</keyword>
<dbReference type="AlphaFoldDB" id="A0A1Y0ILK0"/>
<sequence>MITKIYLDNFKSFVKVAIKLGPLTSFIGTNASGKSNIKDALRILHGISRGFTLAEAIGEKYGEGGVPLWKGIRGGSREMIFSGNGAKECRIGIEFRALSMPKLGSGLQSKEFSGVYWLTIALDHEKANAPKVLSEGLRIHGYDSKRGYVLFRSRTENKVKVGEPHQLSSTHKKYAFRNDIPALTQLVDHASISEEVKAYVYGLIYLLRKMRFLDVSPEAMRQPSLPGQIKLSDRGENLSSVLQAICFDEDRKKLLLKWLRELSPQEVVDFEFSEDTQGKVVFHLVESNGRKTSAYSASDGTLRFLATVVALLSPESAMFYFLEEIENGIHPSRLHLLVRLMEQRAANSEIQLVLTSHSPFMLDFLSEQSLQNLSIIYRLPARAFSEVKSVVDIPDFDELHKNKNVSEMHLSNWFENILEFMDEE</sequence>
<dbReference type="Proteomes" id="UP000195437">
    <property type="component" value="Chromosome"/>
</dbReference>
<dbReference type="OrthoDB" id="9809324at2"/>
<dbReference type="InterPro" id="IPR014555">
    <property type="entry name" value="RecF-like"/>
</dbReference>
<feature type="domain" description="Endonuclease GajA/Old nuclease/RecF-like AAA" evidence="1">
    <location>
        <begin position="1"/>
        <end position="48"/>
    </location>
</feature>
<dbReference type="Pfam" id="PF13175">
    <property type="entry name" value="AAA_15"/>
    <property type="match status" value="1"/>
</dbReference>
<evidence type="ECO:0000313" key="4">
    <source>
        <dbReference type="Proteomes" id="UP000195437"/>
    </source>
</evidence>
<feature type="domain" description="ATPase AAA-type core" evidence="2">
    <location>
        <begin position="186"/>
        <end position="363"/>
    </location>
</feature>